<evidence type="ECO:0000313" key="1">
    <source>
        <dbReference type="EMBL" id="KAE9092346.1"/>
    </source>
</evidence>
<dbReference type="Proteomes" id="UP000488956">
    <property type="component" value="Unassembled WGS sequence"/>
</dbReference>
<evidence type="ECO:0000313" key="2">
    <source>
        <dbReference type="EMBL" id="KAE9093291.1"/>
    </source>
</evidence>
<dbReference type="Proteomes" id="UP000441208">
    <property type="component" value="Unassembled WGS sequence"/>
</dbReference>
<evidence type="ECO:0000313" key="4">
    <source>
        <dbReference type="Proteomes" id="UP000437068"/>
    </source>
</evidence>
<organism evidence="1 5">
    <name type="scientific">Phytophthora fragariae</name>
    <dbReference type="NCBI Taxonomy" id="53985"/>
    <lineage>
        <taxon>Eukaryota</taxon>
        <taxon>Sar</taxon>
        <taxon>Stramenopiles</taxon>
        <taxon>Oomycota</taxon>
        <taxon>Peronosporomycetes</taxon>
        <taxon>Peronosporales</taxon>
        <taxon>Peronosporaceae</taxon>
        <taxon>Phytophthora</taxon>
    </lineage>
</organism>
<evidence type="ECO:0000313" key="6">
    <source>
        <dbReference type="Proteomes" id="UP000488956"/>
    </source>
</evidence>
<evidence type="ECO:0000313" key="3">
    <source>
        <dbReference type="EMBL" id="KAE9295203.1"/>
    </source>
</evidence>
<name>A0A6A3R8I7_9STRA</name>
<reference evidence="4 5" key="1">
    <citation type="submission" date="2018-08" db="EMBL/GenBank/DDBJ databases">
        <title>Genomic investigation of the strawberry pathogen Phytophthora fragariae indicates pathogenicity is determined by transcriptional variation in three key races.</title>
        <authorList>
            <person name="Adams T.M."/>
            <person name="Armitage A.D."/>
            <person name="Sobczyk M.K."/>
            <person name="Bates H.J."/>
            <person name="Dunwell J.M."/>
            <person name="Nellist C.F."/>
            <person name="Harrison R.J."/>
        </authorList>
    </citation>
    <scope>NUCLEOTIDE SEQUENCE [LARGE SCALE GENOMIC DNA]</scope>
    <source>
        <strain evidence="3 4">A4</strain>
        <strain evidence="1 5">NOV-71</strain>
        <strain evidence="2 6">ONT-3</strain>
    </source>
</reference>
<protein>
    <submittedName>
        <fullName evidence="1">Uncharacterized protein</fullName>
    </submittedName>
</protein>
<sequence length="146" mass="16233">MSRLQDKAIPMEQCKNKLKHKWAEYNSDMRATSNLEIPVSEPHGLVLMMEYWSSSSGMNGQTLADTEMDADDDVLNANHDFELGMKSMADSFQAMAAAMYSPNVPTDSEDIAGVINRRLEELMKRQEAQLADANAFHGATDCKAGR</sequence>
<evidence type="ECO:0000313" key="5">
    <source>
        <dbReference type="Proteomes" id="UP000441208"/>
    </source>
</evidence>
<dbReference type="EMBL" id="QXFZ01001338">
    <property type="protein sequence ID" value="KAE9092346.1"/>
    <property type="molecule type" value="Genomic_DNA"/>
</dbReference>
<dbReference type="AlphaFoldDB" id="A0A6A3R8I7"/>
<gene>
    <name evidence="3" type="ORF">PF001_g17427</name>
    <name evidence="1" type="ORF">PF007_g18548</name>
    <name evidence="2" type="ORF">PF010_g17534</name>
</gene>
<dbReference type="EMBL" id="QXGE01001261">
    <property type="protein sequence ID" value="KAE9295203.1"/>
    <property type="molecule type" value="Genomic_DNA"/>
</dbReference>
<dbReference type="Proteomes" id="UP000437068">
    <property type="component" value="Unassembled WGS sequence"/>
</dbReference>
<comment type="caution">
    <text evidence="1">The sequence shown here is derived from an EMBL/GenBank/DDBJ whole genome shotgun (WGS) entry which is preliminary data.</text>
</comment>
<dbReference type="EMBL" id="QXFX01001275">
    <property type="protein sequence ID" value="KAE9093291.1"/>
    <property type="molecule type" value="Genomic_DNA"/>
</dbReference>
<proteinExistence type="predicted"/>
<accession>A0A6A3R8I7</accession>